<evidence type="ECO:0000256" key="2">
    <source>
        <dbReference type="ARBA" id="ARBA00022777"/>
    </source>
</evidence>
<dbReference type="PANTHER" id="PTHR10584">
    <property type="entry name" value="SUGAR KINASE"/>
    <property type="match status" value="1"/>
</dbReference>
<keyword evidence="5" id="KW-1185">Reference proteome</keyword>
<dbReference type="InterPro" id="IPR011611">
    <property type="entry name" value="PfkB_dom"/>
</dbReference>
<feature type="domain" description="Carbohydrate kinase PfkB" evidence="3">
    <location>
        <begin position="261"/>
        <end position="341"/>
    </location>
</feature>
<dbReference type="AlphaFoldDB" id="A0A1I5FR29"/>
<keyword evidence="1" id="KW-0808">Transferase</keyword>
<dbReference type="Proteomes" id="UP000199236">
    <property type="component" value="Unassembled WGS sequence"/>
</dbReference>
<dbReference type="OrthoDB" id="9792663at2"/>
<dbReference type="SUPFAM" id="SSF53613">
    <property type="entry name" value="Ribokinase-like"/>
    <property type="match status" value="1"/>
</dbReference>
<name>A0A1I5FR29_9HYPH</name>
<evidence type="ECO:0000313" key="5">
    <source>
        <dbReference type="Proteomes" id="UP000199236"/>
    </source>
</evidence>
<dbReference type="GO" id="GO:0006796">
    <property type="term" value="P:phosphate-containing compound metabolic process"/>
    <property type="evidence" value="ECO:0007669"/>
    <property type="project" value="UniProtKB-ARBA"/>
</dbReference>
<dbReference type="GO" id="GO:0016301">
    <property type="term" value="F:kinase activity"/>
    <property type="evidence" value="ECO:0007669"/>
    <property type="project" value="UniProtKB-KW"/>
</dbReference>
<accession>A0A1I5FR29</accession>
<gene>
    <name evidence="4" type="ORF">SAMN04488056_104144</name>
</gene>
<dbReference type="PANTHER" id="PTHR10584:SF166">
    <property type="entry name" value="RIBOKINASE"/>
    <property type="match status" value="1"/>
</dbReference>
<evidence type="ECO:0000256" key="1">
    <source>
        <dbReference type="ARBA" id="ARBA00022679"/>
    </source>
</evidence>
<dbReference type="InterPro" id="IPR002139">
    <property type="entry name" value="Ribo/fructo_kinase"/>
</dbReference>
<proteinExistence type="predicted"/>
<dbReference type="Pfam" id="PF00294">
    <property type="entry name" value="PfkB"/>
    <property type="match status" value="2"/>
</dbReference>
<evidence type="ECO:0000259" key="3">
    <source>
        <dbReference type="Pfam" id="PF00294"/>
    </source>
</evidence>
<dbReference type="PRINTS" id="PR00990">
    <property type="entry name" value="RIBOKINASE"/>
</dbReference>
<evidence type="ECO:0000313" key="4">
    <source>
        <dbReference type="EMBL" id="SFO25671.1"/>
    </source>
</evidence>
<dbReference type="RefSeq" id="WP_090071609.1">
    <property type="nucleotide sequence ID" value="NZ_FOVR01000004.1"/>
</dbReference>
<keyword evidence="2 4" id="KW-0418">Kinase</keyword>
<feature type="domain" description="Carbohydrate kinase PfkB" evidence="3">
    <location>
        <begin position="31"/>
        <end position="216"/>
    </location>
</feature>
<dbReference type="STRING" id="655353.SAMN04488056_104144"/>
<dbReference type="Gene3D" id="3.40.1190.20">
    <property type="match status" value="1"/>
</dbReference>
<reference evidence="4 5" key="1">
    <citation type="submission" date="2016-10" db="EMBL/GenBank/DDBJ databases">
        <authorList>
            <person name="de Groot N.N."/>
        </authorList>
    </citation>
    <scope>NUCLEOTIDE SEQUENCE [LARGE SCALE GENOMIC DNA]</scope>
    <source>
        <strain evidence="4 5">CGMCC 1.9157</strain>
    </source>
</reference>
<organism evidence="4 5">
    <name type="scientific">Cohaesibacter marisflavi</name>
    <dbReference type="NCBI Taxonomy" id="655353"/>
    <lineage>
        <taxon>Bacteria</taxon>
        <taxon>Pseudomonadati</taxon>
        <taxon>Pseudomonadota</taxon>
        <taxon>Alphaproteobacteria</taxon>
        <taxon>Hyphomicrobiales</taxon>
        <taxon>Cohaesibacteraceae</taxon>
    </lineage>
</organism>
<sequence>MKTATIGSAMIDIITIVADNDIERISMTNAHNSFLMLEQGRKIDALNISTHVGGGAINAAVSLSRLGNEVTPNVKIGEDIEAEMVRQLLEREGLSDTGLMTTDKAITGCSVMIASHDRNASIFTARGANCRVTDEDIHEGIFDGAELLHIAPMSNESAEAFPMICQRGKEAGAFVVANPGERQINRRGKEFLDTAKNIDLININRAEAELMMPALLDYSKHSNMRTVKMDQSASKSLMTRGLIMDHVHCSLSGFMSLLMSIGPKYILITDGTGGAYLGSEEGIYHCPIKKTNVRGTAGAGDAFTSTFGAILGAGATPEKALQIATINSSSVCEYVDTQSGLLTIEEAEKRWEADKKDLPVSFWAWQD</sequence>
<protein>
    <submittedName>
        <fullName evidence="4">Ribokinase</fullName>
    </submittedName>
</protein>
<dbReference type="InterPro" id="IPR029056">
    <property type="entry name" value="Ribokinase-like"/>
</dbReference>
<dbReference type="EMBL" id="FOVR01000004">
    <property type="protein sequence ID" value="SFO25671.1"/>
    <property type="molecule type" value="Genomic_DNA"/>
</dbReference>